<evidence type="ECO:0000256" key="1">
    <source>
        <dbReference type="ARBA" id="ARBA00004173"/>
    </source>
</evidence>
<dbReference type="EMBL" id="JBEDNZ010000011">
    <property type="protein sequence ID" value="KAL0831692.1"/>
    <property type="molecule type" value="Genomic_DNA"/>
</dbReference>
<evidence type="ECO:0008006" key="8">
    <source>
        <dbReference type="Google" id="ProtNLM"/>
    </source>
</evidence>
<keyword evidence="3" id="KW-0809">Transit peptide</keyword>
<protein>
    <recommendedName>
        <fullName evidence="8">ATP synthase mitochondrial F1 complex assembly factor 1</fullName>
    </recommendedName>
</protein>
<keyword evidence="4" id="KW-0496">Mitochondrion</keyword>
<organism evidence="6 7">
    <name type="scientific">Loxostege sticticalis</name>
    <name type="common">Beet webworm moth</name>
    <dbReference type="NCBI Taxonomy" id="481309"/>
    <lineage>
        <taxon>Eukaryota</taxon>
        <taxon>Metazoa</taxon>
        <taxon>Ecdysozoa</taxon>
        <taxon>Arthropoda</taxon>
        <taxon>Hexapoda</taxon>
        <taxon>Insecta</taxon>
        <taxon>Pterygota</taxon>
        <taxon>Neoptera</taxon>
        <taxon>Endopterygota</taxon>
        <taxon>Lepidoptera</taxon>
        <taxon>Glossata</taxon>
        <taxon>Ditrysia</taxon>
        <taxon>Pyraloidea</taxon>
        <taxon>Crambidae</taxon>
        <taxon>Pyraustinae</taxon>
        <taxon>Loxostege</taxon>
    </lineage>
</organism>
<accession>A0ABD0T3R1</accession>
<dbReference type="Pfam" id="PF06644">
    <property type="entry name" value="ATP11"/>
    <property type="match status" value="1"/>
</dbReference>
<name>A0ABD0T3R1_LOXSC</name>
<evidence type="ECO:0000256" key="5">
    <source>
        <dbReference type="SAM" id="MobiDB-lite"/>
    </source>
</evidence>
<feature type="region of interest" description="Disordered" evidence="5">
    <location>
        <begin position="60"/>
        <end position="79"/>
    </location>
</feature>
<evidence type="ECO:0000313" key="7">
    <source>
        <dbReference type="Proteomes" id="UP001549921"/>
    </source>
</evidence>
<dbReference type="AlphaFoldDB" id="A0ABD0T3R1"/>
<sequence length="280" mass="32714">MAVCSRDFLNSLRRIYYVGTRGLAMTTPNREKLLEDIQKNPYYEKYSARIAALQKTSPEEFMQRVEQQQSTKEREKKTKFASVDTRQFSSVLNPKSAPIEGTEPAEKKLDDILKIELVEDKNASEIQSIWEEYHKNKEVISATIPRDLYTVQQENMKQYPTFLFPLPRSEGYEFIMCQSYGHSVHFTPLLAYQVHKENAPECLTTVHYTELRDKGIVLMRGEYDKNVLTGQEAQCLANQFQMYYSGKDQRKQKLLETFTKSPDTFKHMELISELENITFV</sequence>
<evidence type="ECO:0000313" key="6">
    <source>
        <dbReference type="EMBL" id="KAL0831692.1"/>
    </source>
</evidence>
<comment type="subcellular location">
    <subcellularLocation>
        <location evidence="1">Mitochondrion</location>
    </subcellularLocation>
</comment>
<reference evidence="6 7" key="1">
    <citation type="submission" date="2024-06" db="EMBL/GenBank/DDBJ databases">
        <title>A chromosome-level genome assembly of beet webworm, Loxostege sticticalis.</title>
        <authorList>
            <person name="Zhang Y."/>
        </authorList>
    </citation>
    <scope>NUCLEOTIDE SEQUENCE [LARGE SCALE GENOMIC DNA]</scope>
    <source>
        <strain evidence="6">AQ028</strain>
        <tissue evidence="6">Male pupae</tissue>
    </source>
</reference>
<proteinExistence type="inferred from homology"/>
<dbReference type="PANTHER" id="PTHR13126">
    <property type="entry name" value="CHAPERONE ATP11"/>
    <property type="match status" value="1"/>
</dbReference>
<dbReference type="Proteomes" id="UP001549921">
    <property type="component" value="Unassembled WGS sequence"/>
</dbReference>
<dbReference type="InterPro" id="IPR010591">
    <property type="entry name" value="ATP11"/>
</dbReference>
<comment type="similarity">
    <text evidence="2">Belongs to the ATP11 family.</text>
</comment>
<comment type="caution">
    <text evidence="6">The sequence shown here is derived from an EMBL/GenBank/DDBJ whole genome shotgun (WGS) entry which is preliminary data.</text>
</comment>
<gene>
    <name evidence="6" type="ORF">ABMA28_001239</name>
</gene>
<evidence type="ECO:0000256" key="3">
    <source>
        <dbReference type="ARBA" id="ARBA00022946"/>
    </source>
</evidence>
<evidence type="ECO:0000256" key="4">
    <source>
        <dbReference type="ARBA" id="ARBA00023128"/>
    </source>
</evidence>
<evidence type="ECO:0000256" key="2">
    <source>
        <dbReference type="ARBA" id="ARBA00009116"/>
    </source>
</evidence>
<dbReference type="GO" id="GO:0005739">
    <property type="term" value="C:mitochondrion"/>
    <property type="evidence" value="ECO:0007669"/>
    <property type="project" value="UniProtKB-SubCell"/>
</dbReference>
<dbReference type="PANTHER" id="PTHR13126:SF0">
    <property type="entry name" value="ATP SYNTHASE MITOCHONDRIAL F1 COMPLEX ASSEMBLY FACTOR 1"/>
    <property type="match status" value="1"/>
</dbReference>